<evidence type="ECO:0000256" key="14">
    <source>
        <dbReference type="SAM" id="MobiDB-lite"/>
    </source>
</evidence>
<evidence type="ECO:0000256" key="8">
    <source>
        <dbReference type="ARBA" id="ARBA00022960"/>
    </source>
</evidence>
<keyword evidence="7" id="KW-0378">Hydrolase</keyword>
<accession>A0A4R3KYK4</accession>
<evidence type="ECO:0000256" key="1">
    <source>
        <dbReference type="ARBA" id="ARBA00007090"/>
    </source>
</evidence>
<comment type="similarity">
    <text evidence="2">In the N-terminal section; belongs to the glycosyltransferase 51 family.</text>
</comment>
<keyword evidence="19" id="KW-1185">Reference proteome</keyword>
<keyword evidence="11" id="KW-0961">Cell wall biogenesis/degradation</keyword>
<dbReference type="GO" id="GO:0071555">
    <property type="term" value="P:cell wall organization"/>
    <property type="evidence" value="ECO:0007669"/>
    <property type="project" value="UniProtKB-KW"/>
</dbReference>
<dbReference type="Proteomes" id="UP000294567">
    <property type="component" value="Unassembled WGS sequence"/>
</dbReference>
<dbReference type="EMBL" id="SMAE01000002">
    <property type="protein sequence ID" value="TCS91230.1"/>
    <property type="molecule type" value="Genomic_DNA"/>
</dbReference>
<evidence type="ECO:0000256" key="11">
    <source>
        <dbReference type="ARBA" id="ARBA00023316"/>
    </source>
</evidence>
<dbReference type="GO" id="GO:0006508">
    <property type="term" value="P:proteolysis"/>
    <property type="evidence" value="ECO:0007669"/>
    <property type="project" value="UniProtKB-KW"/>
</dbReference>
<evidence type="ECO:0000256" key="9">
    <source>
        <dbReference type="ARBA" id="ARBA00022984"/>
    </source>
</evidence>
<dbReference type="GO" id="GO:0008360">
    <property type="term" value="P:regulation of cell shape"/>
    <property type="evidence" value="ECO:0007669"/>
    <property type="project" value="UniProtKB-KW"/>
</dbReference>
<dbReference type="GO" id="GO:0009002">
    <property type="term" value="F:serine-type D-Ala-D-Ala carboxypeptidase activity"/>
    <property type="evidence" value="ECO:0007669"/>
    <property type="project" value="UniProtKB-EC"/>
</dbReference>
<keyword evidence="5" id="KW-0328">Glycosyltransferase</keyword>
<gene>
    <name evidence="18" type="ORF">EDD65_102162</name>
</gene>
<dbReference type="InterPro" id="IPR001264">
    <property type="entry name" value="Glyco_trans_51"/>
</dbReference>
<comment type="similarity">
    <text evidence="1">In the C-terminal section; belongs to the transpeptidase family.</text>
</comment>
<dbReference type="InterPro" id="IPR001460">
    <property type="entry name" value="PCN-bd_Tpept"/>
</dbReference>
<evidence type="ECO:0000256" key="4">
    <source>
        <dbReference type="ARBA" id="ARBA00022670"/>
    </source>
</evidence>
<feature type="compositionally biased region" description="Acidic residues" evidence="14">
    <location>
        <begin position="943"/>
        <end position="969"/>
    </location>
</feature>
<evidence type="ECO:0000313" key="18">
    <source>
        <dbReference type="EMBL" id="TCS91230.1"/>
    </source>
</evidence>
<evidence type="ECO:0000256" key="12">
    <source>
        <dbReference type="ARBA" id="ARBA00034000"/>
    </source>
</evidence>
<evidence type="ECO:0000256" key="7">
    <source>
        <dbReference type="ARBA" id="ARBA00022801"/>
    </source>
</evidence>
<dbReference type="PANTHER" id="PTHR32282:SF33">
    <property type="entry name" value="PEPTIDOGLYCAN GLYCOSYLTRANSFERASE"/>
    <property type="match status" value="1"/>
</dbReference>
<protein>
    <submittedName>
        <fullName evidence="18">Penicillin-binding protein 1A</fullName>
    </submittedName>
</protein>
<feature type="domain" description="Penicillin-binding protein transpeptidase" evidence="16">
    <location>
        <begin position="527"/>
        <end position="813"/>
    </location>
</feature>
<evidence type="ECO:0000313" key="19">
    <source>
        <dbReference type="Proteomes" id="UP000294567"/>
    </source>
</evidence>
<dbReference type="SUPFAM" id="SSF53955">
    <property type="entry name" value="Lysozyme-like"/>
    <property type="match status" value="1"/>
</dbReference>
<dbReference type="Gene3D" id="1.10.3810.10">
    <property type="entry name" value="Biosynthetic peptidoglycan transglycosylase-like"/>
    <property type="match status" value="1"/>
</dbReference>
<dbReference type="InterPro" id="IPR050396">
    <property type="entry name" value="Glycosyltr_51/Transpeptidase"/>
</dbReference>
<dbReference type="GO" id="GO:0008658">
    <property type="term" value="F:penicillin binding"/>
    <property type="evidence" value="ECO:0007669"/>
    <property type="project" value="InterPro"/>
</dbReference>
<evidence type="ECO:0000259" key="16">
    <source>
        <dbReference type="Pfam" id="PF00905"/>
    </source>
</evidence>
<sequence length="1005" mass="113658">MSEDNKNTQNKKNKNKKDKKEKKGLKIFLIVLLLIIVITLGATVGVVIAIAKEAPEIDPTNISDLLNQTSFILDQNGNIIEKIQTKEYRTIVSIEQMPEHLKDAFIAIEDERFYKHIGVDPKGIIKATIDNIKAGHIVRGASTITQQLAKNLYLTNEKKLDRKIKEAYLALQIEKVLTKDQILEAYLNRIFLGQGAYGVQEAAQTYFSKNVEDLTIAESAVLAGIIKSPSKYALYKTIPPEEFDAEKHIEVGQIDSLGEKYIAVFNEEAIKRQRIVLKKMLELGKITEEEYNEALNEDIRSKIKPGQKKIQGISSYFNDYIKVQVIEVLMEELGYSKEEAEEELYTGGLKIYSTMDVELQRQLEDVYNNFTEVLLGNPDNIKGPAFISWRLNSTQDIIDERNNVIFYKQEHLLDENFNLIIEKNTFELTNGQLILKNKKLTPYKNNIEIADYYHIDNRKNLVTHRVGTLVLPEKEFSINEEDKTIIISNKFLENNPDFYSISENGDLLINEKYFYRHKEGIAQPQSATVIMDYRTGEIKALVGGRNVEGLQVLNRATSAPRQPGSTIKPLSVYLPALDNGFTAASSIDDIPHYNDAGELWPNNWYSGYRGIHTLRKSVEQSVNVNSVKVLEEIGIQTSMEYLGRMGIINNNDPTKDNFITSAENSVNNDENLSALGLGGMSKGITPLEMTAAYGSIANSGTYIKPITFTKILDKNDNLLIDNTPEENTVVSPEVAYIMSDILRTTVTNGIAGRAQIPNMTTAGKTGTTQDKADAWFVGFTPYYVTGVWIGNDSPQIKLNQGSSIAAQLWKIIMTRVHDGLENKKFEQPANIVSLNVCSQSGKLPTELCKHDPRGSTVITEIFVQGTQPIEFCETHVELEIDTTTGKIANKYCPKEYISTRIFIKREPPYNPKDHNGIIPADYQYTAPTEICDVHDEKNAIEEFLENEEDEEDNEKDNEEEDKEGIEDIEDFPRKDDEKDNNKDIEKFPKKDNKKDDENINEDNNT</sequence>
<comment type="caution">
    <text evidence="18">The sequence shown here is derived from an EMBL/GenBank/DDBJ whole genome shotgun (WGS) entry which is preliminary data.</text>
</comment>
<feature type="compositionally biased region" description="Basic and acidic residues" evidence="14">
    <location>
        <begin position="970"/>
        <end position="997"/>
    </location>
</feature>
<dbReference type="Pfam" id="PF00912">
    <property type="entry name" value="Transgly"/>
    <property type="match status" value="1"/>
</dbReference>
<keyword evidence="15" id="KW-0812">Transmembrane</keyword>
<dbReference type="SUPFAM" id="SSF56601">
    <property type="entry name" value="beta-lactamase/transpeptidase-like"/>
    <property type="match status" value="1"/>
</dbReference>
<evidence type="ECO:0000256" key="13">
    <source>
        <dbReference type="ARBA" id="ARBA00049902"/>
    </source>
</evidence>
<dbReference type="GO" id="GO:0009252">
    <property type="term" value="P:peptidoglycan biosynthetic process"/>
    <property type="evidence" value="ECO:0007669"/>
    <property type="project" value="UniProtKB-KW"/>
</dbReference>
<evidence type="ECO:0000256" key="2">
    <source>
        <dbReference type="ARBA" id="ARBA00007739"/>
    </source>
</evidence>
<evidence type="ECO:0000256" key="6">
    <source>
        <dbReference type="ARBA" id="ARBA00022679"/>
    </source>
</evidence>
<evidence type="ECO:0000256" key="10">
    <source>
        <dbReference type="ARBA" id="ARBA00023268"/>
    </source>
</evidence>
<name>A0A4R3KYK4_9FIRM</name>
<keyword evidence="15" id="KW-1133">Transmembrane helix</keyword>
<dbReference type="Pfam" id="PF00905">
    <property type="entry name" value="Transpeptidase"/>
    <property type="match status" value="1"/>
</dbReference>
<keyword evidence="10" id="KW-0511">Multifunctional enzyme</keyword>
<keyword evidence="9" id="KW-0573">Peptidoglycan synthesis</keyword>
<reference evidence="18 19" key="1">
    <citation type="submission" date="2019-03" db="EMBL/GenBank/DDBJ databases">
        <title>Genomic Encyclopedia of Type Strains, Phase IV (KMG-IV): sequencing the most valuable type-strain genomes for metagenomic binning, comparative biology and taxonomic classification.</title>
        <authorList>
            <person name="Goeker M."/>
        </authorList>
    </citation>
    <scope>NUCLEOTIDE SEQUENCE [LARGE SCALE GENOMIC DNA]</scope>
    <source>
        <strain evidence="18 19">DSM 26752</strain>
    </source>
</reference>
<feature type="domain" description="Glycosyl transferase family 51" evidence="17">
    <location>
        <begin position="77"/>
        <end position="243"/>
    </location>
</feature>
<evidence type="ECO:0000256" key="5">
    <source>
        <dbReference type="ARBA" id="ARBA00022676"/>
    </source>
</evidence>
<evidence type="ECO:0000256" key="15">
    <source>
        <dbReference type="SAM" id="Phobius"/>
    </source>
</evidence>
<dbReference type="NCBIfam" id="TIGR02074">
    <property type="entry name" value="PBP_1a_fam"/>
    <property type="match status" value="1"/>
</dbReference>
<keyword evidence="15" id="KW-0472">Membrane</keyword>
<dbReference type="InterPro" id="IPR023346">
    <property type="entry name" value="Lysozyme-like_dom_sf"/>
</dbReference>
<keyword evidence="4" id="KW-0645">Protease</keyword>
<evidence type="ECO:0000259" key="17">
    <source>
        <dbReference type="Pfam" id="PF00912"/>
    </source>
</evidence>
<dbReference type="PANTHER" id="PTHR32282">
    <property type="entry name" value="BINDING PROTEIN TRANSPEPTIDASE, PUTATIVE-RELATED"/>
    <property type="match status" value="1"/>
</dbReference>
<dbReference type="Gene3D" id="3.40.710.10">
    <property type="entry name" value="DD-peptidase/beta-lactamase superfamily"/>
    <property type="match status" value="2"/>
</dbReference>
<dbReference type="AlphaFoldDB" id="A0A4R3KYK4"/>
<dbReference type="InterPro" id="IPR012338">
    <property type="entry name" value="Beta-lactam/transpept-like"/>
</dbReference>
<proteinExistence type="inferred from homology"/>
<organism evidence="18 19">
    <name type="scientific">Keratinibaculum paraultunense</name>
    <dbReference type="NCBI Taxonomy" id="1278232"/>
    <lineage>
        <taxon>Bacteria</taxon>
        <taxon>Bacillati</taxon>
        <taxon>Bacillota</taxon>
        <taxon>Tissierellia</taxon>
        <taxon>Tissierellales</taxon>
        <taxon>Tepidimicrobiaceae</taxon>
        <taxon>Keratinibaculum</taxon>
    </lineage>
</organism>
<comment type="catalytic activity">
    <reaction evidence="13">
        <text>[GlcNAc-(1-&gt;4)-Mur2Ac(oyl-L-Ala-gamma-D-Glu-L-Lys-D-Ala-D-Ala)](n)-di-trans,octa-cis-undecaprenyl diphosphate + beta-D-GlcNAc-(1-&gt;4)-Mur2Ac(oyl-L-Ala-gamma-D-Glu-L-Lys-D-Ala-D-Ala)-di-trans,octa-cis-undecaprenyl diphosphate = [GlcNAc-(1-&gt;4)-Mur2Ac(oyl-L-Ala-gamma-D-Glu-L-Lys-D-Ala-D-Ala)](n+1)-di-trans,octa-cis-undecaprenyl diphosphate + di-trans,octa-cis-undecaprenyl diphosphate + H(+)</text>
        <dbReference type="Rhea" id="RHEA:23708"/>
        <dbReference type="Rhea" id="RHEA-COMP:9602"/>
        <dbReference type="Rhea" id="RHEA-COMP:9603"/>
        <dbReference type="ChEBI" id="CHEBI:15378"/>
        <dbReference type="ChEBI" id="CHEBI:58405"/>
        <dbReference type="ChEBI" id="CHEBI:60033"/>
        <dbReference type="ChEBI" id="CHEBI:78435"/>
        <dbReference type="EC" id="2.4.99.28"/>
    </reaction>
</comment>
<dbReference type="RefSeq" id="WP_132025917.1">
    <property type="nucleotide sequence ID" value="NZ_CP068564.1"/>
</dbReference>
<feature type="transmembrane region" description="Helical" evidence="15">
    <location>
        <begin position="27"/>
        <end position="51"/>
    </location>
</feature>
<keyword evidence="8" id="KW-0133">Cell shape</keyword>
<dbReference type="InterPro" id="IPR036950">
    <property type="entry name" value="PBP_transglycosylase"/>
</dbReference>
<keyword evidence="3" id="KW-0121">Carboxypeptidase</keyword>
<dbReference type="FunFam" id="1.10.3810.10:FF:000001">
    <property type="entry name" value="Penicillin-binding protein 1A"/>
    <property type="match status" value="1"/>
</dbReference>
<keyword evidence="6" id="KW-0808">Transferase</keyword>
<evidence type="ECO:0000256" key="3">
    <source>
        <dbReference type="ARBA" id="ARBA00022645"/>
    </source>
</evidence>
<dbReference type="GO" id="GO:0008955">
    <property type="term" value="F:peptidoglycan glycosyltransferase activity"/>
    <property type="evidence" value="ECO:0007669"/>
    <property type="project" value="UniProtKB-EC"/>
</dbReference>
<comment type="catalytic activity">
    <reaction evidence="12">
        <text>Preferential cleavage: (Ac)2-L-Lys-D-Ala-|-D-Ala. Also transpeptidation of peptidyl-alanyl moieties that are N-acyl substituents of D-alanine.</text>
        <dbReference type="EC" id="3.4.16.4"/>
    </reaction>
</comment>
<dbReference type="OrthoDB" id="9766909at2"/>
<feature type="region of interest" description="Disordered" evidence="14">
    <location>
        <begin position="943"/>
        <end position="1005"/>
    </location>
</feature>